<accession>A0ACB9CAS0</accession>
<sequence>MDFDGGKRVFNRLGPNQQTDNRNQKVCYHWRAGNCTRFPCPFLHRELSAPANGTASSKRPYGFATDDQRSTAARRGGGGSNFNTWGRGGGRGGNAMNNSNNNIINRGVVARKDKICNFWTQGSCSFGERCRFLHSWCTGGFAMLTQLEGHQKVVSGIALPVGSDKLYTGSRDETVRVWDCQSGQCAGVINLNGEVGCMLSEGPWMFVGLPNLVKAWNVQTSAELSLNGPVGQVYSLVVGNDLLFAGTQDGNILAWKYNAATNCFEPAASLQGHTSAVVTLVVGANRLYSGSMDKSIRVWNLENLQCLQTLTDHNDVVMSVLCWDQFLLSCSLDKTIKVWAATDSGNLEVTYTHSEEHGLLTLCGMHDLESKPVLLCSCNDNTVRAYDLPSFSERGKICAKQEIRSIHVGPNIFFTGDGTGEVRVWQWLADQSATTTTAA</sequence>
<comment type="caution">
    <text evidence="1">The sequence shown here is derived from an EMBL/GenBank/DDBJ whole genome shotgun (WGS) entry which is preliminary data.</text>
</comment>
<reference evidence="2" key="1">
    <citation type="journal article" date="2022" name="Mol. Ecol. Resour.">
        <title>The genomes of chicory, endive, great burdock and yacon provide insights into Asteraceae palaeo-polyploidization history and plant inulin production.</title>
        <authorList>
            <person name="Fan W."/>
            <person name="Wang S."/>
            <person name="Wang H."/>
            <person name="Wang A."/>
            <person name="Jiang F."/>
            <person name="Liu H."/>
            <person name="Zhao H."/>
            <person name="Xu D."/>
            <person name="Zhang Y."/>
        </authorList>
    </citation>
    <scope>NUCLEOTIDE SEQUENCE [LARGE SCALE GENOMIC DNA]</scope>
    <source>
        <strain evidence="2">cv. Yunnan</strain>
    </source>
</reference>
<gene>
    <name evidence="1" type="ORF">L1987_62471</name>
</gene>
<proteinExistence type="predicted"/>
<organism evidence="1 2">
    <name type="scientific">Smallanthus sonchifolius</name>
    <dbReference type="NCBI Taxonomy" id="185202"/>
    <lineage>
        <taxon>Eukaryota</taxon>
        <taxon>Viridiplantae</taxon>
        <taxon>Streptophyta</taxon>
        <taxon>Embryophyta</taxon>
        <taxon>Tracheophyta</taxon>
        <taxon>Spermatophyta</taxon>
        <taxon>Magnoliopsida</taxon>
        <taxon>eudicotyledons</taxon>
        <taxon>Gunneridae</taxon>
        <taxon>Pentapetalae</taxon>
        <taxon>asterids</taxon>
        <taxon>campanulids</taxon>
        <taxon>Asterales</taxon>
        <taxon>Asteraceae</taxon>
        <taxon>Asteroideae</taxon>
        <taxon>Heliantheae alliance</taxon>
        <taxon>Millerieae</taxon>
        <taxon>Smallanthus</taxon>
    </lineage>
</organism>
<dbReference type="EMBL" id="CM042038">
    <property type="protein sequence ID" value="KAI3731283.1"/>
    <property type="molecule type" value="Genomic_DNA"/>
</dbReference>
<reference evidence="1 2" key="2">
    <citation type="journal article" date="2022" name="Mol. Ecol. Resour.">
        <title>The genomes of chicory, endive, great burdock and yacon provide insights into Asteraceae paleo-polyploidization history and plant inulin production.</title>
        <authorList>
            <person name="Fan W."/>
            <person name="Wang S."/>
            <person name="Wang H."/>
            <person name="Wang A."/>
            <person name="Jiang F."/>
            <person name="Liu H."/>
            <person name="Zhao H."/>
            <person name="Xu D."/>
            <person name="Zhang Y."/>
        </authorList>
    </citation>
    <scope>NUCLEOTIDE SEQUENCE [LARGE SCALE GENOMIC DNA]</scope>
    <source>
        <strain evidence="2">cv. Yunnan</strain>
        <tissue evidence="1">Leaves</tissue>
    </source>
</reference>
<evidence type="ECO:0000313" key="2">
    <source>
        <dbReference type="Proteomes" id="UP001056120"/>
    </source>
</evidence>
<protein>
    <submittedName>
        <fullName evidence="1">Uncharacterized protein</fullName>
    </submittedName>
</protein>
<keyword evidence="2" id="KW-1185">Reference proteome</keyword>
<evidence type="ECO:0000313" key="1">
    <source>
        <dbReference type="EMBL" id="KAI3731283.1"/>
    </source>
</evidence>
<dbReference type="Proteomes" id="UP001056120">
    <property type="component" value="Linkage Group LG21"/>
</dbReference>
<name>A0ACB9CAS0_9ASTR</name>